<dbReference type="InterPro" id="IPR052248">
    <property type="entry name" value="Arf-GAP_FG-repeat_protein"/>
</dbReference>
<reference evidence="6" key="2">
    <citation type="submission" date="2025-09" db="UniProtKB">
        <authorList>
            <consortium name="Ensembl"/>
        </authorList>
    </citation>
    <scope>IDENTIFICATION</scope>
</reference>
<dbReference type="PANTHER" id="PTHR46134:SF6">
    <property type="entry name" value="ARF-GAP DOMAIN AND FG REPEAT-CONTAINING PROTEIN 1 ISOFORM X1"/>
    <property type="match status" value="1"/>
</dbReference>
<dbReference type="GO" id="GO:0008270">
    <property type="term" value="F:zinc ion binding"/>
    <property type="evidence" value="ECO:0007669"/>
    <property type="project" value="UniProtKB-KW"/>
</dbReference>
<evidence type="ECO:0000256" key="2">
    <source>
        <dbReference type="ARBA" id="ARBA00022737"/>
    </source>
</evidence>
<dbReference type="Ensembl" id="ENSMZET00005008091.1">
    <property type="protein sequence ID" value="ENSMZEP00005007773.1"/>
    <property type="gene ID" value="ENSMZEG00005005926.1"/>
</dbReference>
<dbReference type="STRING" id="106582.ENSMZEP00005007773"/>
<evidence type="ECO:0000313" key="6">
    <source>
        <dbReference type="Ensembl" id="ENSMZEP00005007773.1"/>
    </source>
</evidence>
<feature type="region of interest" description="Disordered" evidence="5">
    <location>
        <begin position="18"/>
        <end position="52"/>
    </location>
</feature>
<dbReference type="AlphaFoldDB" id="A0A3P9BD12"/>
<keyword evidence="1" id="KW-0479">Metal-binding</keyword>
<dbReference type="GO" id="GO:0001675">
    <property type="term" value="P:acrosome assembly"/>
    <property type="evidence" value="ECO:0007669"/>
    <property type="project" value="TreeGrafter"/>
</dbReference>
<name>A0A3P9BD12_9CICH</name>
<evidence type="ECO:0000256" key="3">
    <source>
        <dbReference type="ARBA" id="ARBA00022771"/>
    </source>
</evidence>
<keyword evidence="2" id="KW-0677">Repeat</keyword>
<keyword evidence="7" id="KW-1185">Reference proteome</keyword>
<evidence type="ECO:0000256" key="1">
    <source>
        <dbReference type="ARBA" id="ARBA00022723"/>
    </source>
</evidence>
<dbReference type="GO" id="GO:0045109">
    <property type="term" value="P:intermediate filament organization"/>
    <property type="evidence" value="ECO:0007669"/>
    <property type="project" value="TreeGrafter"/>
</dbReference>
<dbReference type="GO" id="GO:0007289">
    <property type="term" value="P:spermatid nucleus differentiation"/>
    <property type="evidence" value="ECO:0007669"/>
    <property type="project" value="TreeGrafter"/>
</dbReference>
<feature type="compositionally biased region" description="Pro residues" evidence="5">
    <location>
        <begin position="29"/>
        <end position="40"/>
    </location>
</feature>
<accession>A0A3P9BD12</accession>
<protein>
    <submittedName>
        <fullName evidence="6">Uncharacterized protein</fullName>
    </submittedName>
</protein>
<dbReference type="Proteomes" id="UP000265160">
    <property type="component" value="Unplaced"/>
</dbReference>
<proteinExistence type="predicted"/>
<evidence type="ECO:0000313" key="7">
    <source>
        <dbReference type="Proteomes" id="UP000265160"/>
    </source>
</evidence>
<organism evidence="6 7">
    <name type="scientific">Maylandia zebra</name>
    <name type="common">zebra mbuna</name>
    <dbReference type="NCBI Taxonomy" id="106582"/>
    <lineage>
        <taxon>Eukaryota</taxon>
        <taxon>Metazoa</taxon>
        <taxon>Chordata</taxon>
        <taxon>Craniata</taxon>
        <taxon>Vertebrata</taxon>
        <taxon>Euteleostomi</taxon>
        <taxon>Actinopterygii</taxon>
        <taxon>Neopterygii</taxon>
        <taxon>Teleostei</taxon>
        <taxon>Neoteleostei</taxon>
        <taxon>Acanthomorphata</taxon>
        <taxon>Ovalentaria</taxon>
        <taxon>Cichlomorphae</taxon>
        <taxon>Cichliformes</taxon>
        <taxon>Cichlidae</taxon>
        <taxon>African cichlids</taxon>
        <taxon>Pseudocrenilabrinae</taxon>
        <taxon>Haplochromini</taxon>
        <taxon>Maylandia</taxon>
        <taxon>Maylandia zebra complex</taxon>
    </lineage>
</organism>
<reference evidence="6" key="1">
    <citation type="submission" date="2025-08" db="UniProtKB">
        <authorList>
            <consortium name="Ensembl"/>
        </authorList>
    </citation>
    <scope>IDENTIFICATION</scope>
</reference>
<keyword evidence="4" id="KW-0862">Zinc</keyword>
<keyword evidence="3" id="KW-0863">Zinc-finger</keyword>
<dbReference type="GeneTree" id="ENSGT01120000277968"/>
<evidence type="ECO:0000256" key="4">
    <source>
        <dbReference type="ARBA" id="ARBA00022833"/>
    </source>
</evidence>
<evidence type="ECO:0000256" key="5">
    <source>
        <dbReference type="SAM" id="MobiDB-lite"/>
    </source>
</evidence>
<dbReference type="PANTHER" id="PTHR46134">
    <property type="entry name" value="DRONGO, ISOFORM F"/>
    <property type="match status" value="1"/>
</dbReference>
<dbReference type="GO" id="GO:0031410">
    <property type="term" value="C:cytoplasmic vesicle"/>
    <property type="evidence" value="ECO:0007669"/>
    <property type="project" value="TreeGrafter"/>
</dbReference>
<dbReference type="GO" id="GO:0016020">
    <property type="term" value="C:membrane"/>
    <property type="evidence" value="ECO:0007669"/>
    <property type="project" value="TreeGrafter"/>
</dbReference>
<sequence length="94" mass="9755">MSMPAGFGNTAAFNLPTSFSGTFQQPFPGQAPFPQPPAYPQQPNGGGFPAFGQAKSVATPFGQAMAGPMVSSNPFLVSLVAIKGSFPNNHFPYC</sequence>